<comment type="subcellular location">
    <subcellularLocation>
        <location evidence="2">Cell membrane</location>
        <topology evidence="2">Lipid-anchor</topology>
    </subcellularLocation>
</comment>
<comment type="similarity">
    <text evidence="1 2">Belongs to the outer membrane factor (OMF) (TC 1.B.17) family.</text>
</comment>
<comment type="caution">
    <text evidence="4">The sequence shown here is derived from an EMBL/GenBank/DDBJ whole genome shotgun (WGS) entry which is preliminary data.</text>
</comment>
<evidence type="ECO:0000256" key="1">
    <source>
        <dbReference type="ARBA" id="ARBA00007613"/>
    </source>
</evidence>
<reference evidence="5" key="1">
    <citation type="journal article" date="2019" name="Int. J. Syst. Evol. Microbiol.">
        <title>The Global Catalogue of Microorganisms (GCM) 10K type strain sequencing project: providing services to taxonomists for standard genome sequencing and annotation.</title>
        <authorList>
            <consortium name="The Broad Institute Genomics Platform"/>
            <consortium name="The Broad Institute Genome Sequencing Center for Infectious Disease"/>
            <person name="Wu L."/>
            <person name="Ma J."/>
        </authorList>
    </citation>
    <scope>NUCLEOTIDE SEQUENCE [LARGE SCALE GENOMIC DNA]</scope>
    <source>
        <strain evidence="5">CCUG 57942</strain>
    </source>
</reference>
<dbReference type="InterPro" id="IPR003423">
    <property type="entry name" value="OMP_efflux"/>
</dbReference>
<dbReference type="Proteomes" id="UP001597389">
    <property type="component" value="Unassembled WGS sequence"/>
</dbReference>
<dbReference type="Pfam" id="PF02321">
    <property type="entry name" value="OEP"/>
    <property type="match status" value="2"/>
</dbReference>
<keyword evidence="5" id="KW-1185">Reference proteome</keyword>
<dbReference type="Gene3D" id="2.20.200.10">
    <property type="entry name" value="Outer membrane efflux proteins (OEP)"/>
    <property type="match status" value="1"/>
</dbReference>
<organism evidence="4 5">
    <name type="scientific">Rubritalea tangerina</name>
    <dbReference type="NCBI Taxonomy" id="430798"/>
    <lineage>
        <taxon>Bacteria</taxon>
        <taxon>Pseudomonadati</taxon>
        <taxon>Verrucomicrobiota</taxon>
        <taxon>Verrucomicrobiia</taxon>
        <taxon>Verrucomicrobiales</taxon>
        <taxon>Rubritaleaceae</taxon>
        <taxon>Rubritalea</taxon>
    </lineage>
</organism>
<evidence type="ECO:0000313" key="5">
    <source>
        <dbReference type="Proteomes" id="UP001597389"/>
    </source>
</evidence>
<keyword evidence="2" id="KW-0564">Palmitate</keyword>
<feature type="coiled-coil region" evidence="3">
    <location>
        <begin position="193"/>
        <end position="220"/>
    </location>
</feature>
<accession>A0ABW4ZD69</accession>
<evidence type="ECO:0000256" key="3">
    <source>
        <dbReference type="SAM" id="Coils"/>
    </source>
</evidence>
<keyword evidence="3" id="KW-0175">Coiled coil</keyword>
<dbReference type="SUPFAM" id="SSF56954">
    <property type="entry name" value="Outer membrane efflux proteins (OEP)"/>
    <property type="match status" value="1"/>
</dbReference>
<keyword evidence="2" id="KW-0812">Transmembrane</keyword>
<keyword evidence="2" id="KW-1134">Transmembrane beta strand</keyword>
<dbReference type="RefSeq" id="WP_377091502.1">
    <property type="nucleotide sequence ID" value="NZ_JBHSJL010000014.1"/>
</dbReference>
<dbReference type="EMBL" id="JBHUJB010000051">
    <property type="protein sequence ID" value="MFD2159797.1"/>
    <property type="molecule type" value="Genomic_DNA"/>
</dbReference>
<dbReference type="PROSITE" id="PS51257">
    <property type="entry name" value="PROKAR_LIPOPROTEIN"/>
    <property type="match status" value="1"/>
</dbReference>
<name>A0ABW4ZD69_9BACT</name>
<gene>
    <name evidence="4" type="ORF">ACFSW8_12880</name>
</gene>
<dbReference type="PANTHER" id="PTHR30203">
    <property type="entry name" value="OUTER MEMBRANE CATION EFFLUX PROTEIN"/>
    <property type="match status" value="1"/>
</dbReference>
<evidence type="ECO:0000256" key="2">
    <source>
        <dbReference type="RuleBase" id="RU362097"/>
    </source>
</evidence>
<evidence type="ECO:0000313" key="4">
    <source>
        <dbReference type="EMBL" id="MFD2159797.1"/>
    </source>
</evidence>
<dbReference type="NCBIfam" id="TIGR01845">
    <property type="entry name" value="outer_NodT"/>
    <property type="match status" value="1"/>
</dbReference>
<dbReference type="InterPro" id="IPR010131">
    <property type="entry name" value="MdtP/NodT-like"/>
</dbReference>
<keyword evidence="2" id="KW-0472">Membrane</keyword>
<keyword evidence="2" id="KW-0449">Lipoprotein</keyword>
<sequence>MNRPKGAALVHLPLSALILGSLLTSCNTMIVGKNYQSPEIITPDTWHQSLAKDMRSSSSSLHSWWKKFNDPTLTKLVNMSAKANPDVKIALERVVEAQEGRRISRSGLAPTVDLAGNVLGSSQSENTDPPNLLGGQSYENWSTGASASWELDFFGGVRRAIESSDATAEALEEAYRDTLVTLFSEVAFSYIEVRTFEERIRQAQNNIKNQAESVELTQERFEAGLVPELDVSQAQTNLANSRALVPQLRAQRAVSLNRLATLLGKYAGEGEALVNNSKGIPMPSSNTGIGLPTNLLRSRPDIRRAERELAAQTARIGVAEADLYPRFFLAGDFAFQSGNTNNLFNSSSGAYSFGPSFRWNIFSAGRIRSQIKVEESRTRQALYFYEQTVLRGVEDVENSLASAFYERDRMSALNDAVQSAQRTVDLVKTNYKQGLVDFQNVLDAERTIFNSQDAAATSKGVVAAAYVSLYKSLGGGTVMPEVSIQK</sequence>
<dbReference type="Gene3D" id="1.20.1600.10">
    <property type="entry name" value="Outer membrane efflux proteins (OEP)"/>
    <property type="match status" value="1"/>
</dbReference>
<protein>
    <submittedName>
        <fullName evidence="4">Efflux transporter outer membrane subunit</fullName>
    </submittedName>
</protein>
<proteinExistence type="inferred from homology"/>